<evidence type="ECO:0000313" key="1">
    <source>
        <dbReference type="EMBL" id="CAB1420044.1"/>
    </source>
</evidence>
<evidence type="ECO:0000313" key="2">
    <source>
        <dbReference type="Proteomes" id="UP001153269"/>
    </source>
</evidence>
<accession>A0A9N7TXQ7</accession>
<reference evidence="1" key="1">
    <citation type="submission" date="2020-03" db="EMBL/GenBank/DDBJ databases">
        <authorList>
            <person name="Weist P."/>
        </authorList>
    </citation>
    <scope>NUCLEOTIDE SEQUENCE</scope>
</reference>
<comment type="caution">
    <text evidence="1">The sequence shown here is derived from an EMBL/GenBank/DDBJ whole genome shotgun (WGS) entry which is preliminary data.</text>
</comment>
<proteinExistence type="predicted"/>
<organism evidence="1 2">
    <name type="scientific">Pleuronectes platessa</name>
    <name type="common">European plaice</name>
    <dbReference type="NCBI Taxonomy" id="8262"/>
    <lineage>
        <taxon>Eukaryota</taxon>
        <taxon>Metazoa</taxon>
        <taxon>Chordata</taxon>
        <taxon>Craniata</taxon>
        <taxon>Vertebrata</taxon>
        <taxon>Euteleostomi</taxon>
        <taxon>Actinopterygii</taxon>
        <taxon>Neopterygii</taxon>
        <taxon>Teleostei</taxon>
        <taxon>Neoteleostei</taxon>
        <taxon>Acanthomorphata</taxon>
        <taxon>Carangaria</taxon>
        <taxon>Pleuronectiformes</taxon>
        <taxon>Pleuronectoidei</taxon>
        <taxon>Pleuronectidae</taxon>
        <taxon>Pleuronectes</taxon>
    </lineage>
</organism>
<dbReference type="EMBL" id="CADEAL010000429">
    <property type="protein sequence ID" value="CAB1420044.1"/>
    <property type="molecule type" value="Genomic_DNA"/>
</dbReference>
<sequence length="208" mass="23144">MQRRTTRELRRHVNRSVFTSDPELRTINLKHPVLQTLRTAPPENTGLALQTQRTSSIHHLATAVRNGEEMGRTEWVGRLEKMEMETIEDGDKEEDGRDAVGVRWWGWQHFGWESRYMALDHPPPSSNGGARAPPFLPGERVERVSSLLLPVRHLSGHINMPIVEAETPGTPLNVNSTVWKDAAAVPAPAPAAGLRWGAGALAARLRPI</sequence>
<dbReference type="AlphaFoldDB" id="A0A9N7TXQ7"/>
<dbReference type="Proteomes" id="UP001153269">
    <property type="component" value="Unassembled WGS sequence"/>
</dbReference>
<protein>
    <submittedName>
        <fullName evidence="1">Uncharacterized protein</fullName>
    </submittedName>
</protein>
<name>A0A9N7TXQ7_PLEPL</name>
<gene>
    <name evidence="1" type="ORF">PLEPLA_LOCUS7895</name>
</gene>
<keyword evidence="2" id="KW-1185">Reference proteome</keyword>